<reference evidence="3" key="3">
    <citation type="submission" date="2025-09" db="UniProtKB">
        <authorList>
            <consortium name="Ensembl"/>
        </authorList>
    </citation>
    <scope>IDENTIFICATION</scope>
</reference>
<protein>
    <submittedName>
        <fullName evidence="3">Uncharacterized protein</fullName>
    </submittedName>
</protein>
<keyword evidence="4" id="KW-1185">Reference proteome</keyword>
<dbReference type="OMA" id="HIQRNCL"/>
<proteinExistence type="predicted"/>
<evidence type="ECO:0000256" key="2">
    <source>
        <dbReference type="ARBA" id="ARBA00022737"/>
    </source>
</evidence>
<dbReference type="SUPFAM" id="SSF52058">
    <property type="entry name" value="L domain-like"/>
    <property type="match status" value="1"/>
</dbReference>
<dbReference type="AlphaFoldDB" id="A0A2I3RVQ3"/>
<sequence>MNRLNTLPRGFCSLPALEVLDLTYNSNENSLPGNFFFFLRWTTLCALYLSDNGFEILPPDIGKLTKLQIISNNRDKDLISLLKEIGELTQLKELHIQRNCLTVLPPELDKVADE</sequence>
<accession>A0A2I3RVQ3</accession>
<reference evidence="3 4" key="1">
    <citation type="journal article" date="2005" name="Nature">
        <title>Initial sequence of the chimpanzee genome and comparison with the human genome.</title>
        <authorList>
            <consortium name="Chimpanzee sequencing and analysis consortium"/>
        </authorList>
    </citation>
    <scope>NUCLEOTIDE SEQUENCE [LARGE SCALE GENOMIC DNA]</scope>
</reference>
<dbReference type="Bgee" id="ENSPTRG00000046008">
    <property type="expression patterns" value="Expressed in testis"/>
</dbReference>
<dbReference type="EMBL" id="AACZ04049666">
    <property type="status" value="NOT_ANNOTATED_CDS"/>
    <property type="molecule type" value="Genomic_DNA"/>
</dbReference>
<dbReference type="InterPro" id="IPR001611">
    <property type="entry name" value="Leu-rich_rpt"/>
</dbReference>
<dbReference type="Ensembl" id="ENSPTRT00000105891.1">
    <property type="protein sequence ID" value="ENSPTRP00000068383.1"/>
    <property type="gene ID" value="ENSPTRG00000046008.1"/>
</dbReference>
<organism evidence="3 4">
    <name type="scientific">Pan troglodytes</name>
    <name type="common">Chimpanzee</name>
    <dbReference type="NCBI Taxonomy" id="9598"/>
    <lineage>
        <taxon>Eukaryota</taxon>
        <taxon>Metazoa</taxon>
        <taxon>Chordata</taxon>
        <taxon>Craniata</taxon>
        <taxon>Vertebrata</taxon>
        <taxon>Euteleostomi</taxon>
        <taxon>Mammalia</taxon>
        <taxon>Eutheria</taxon>
        <taxon>Euarchontoglires</taxon>
        <taxon>Primates</taxon>
        <taxon>Haplorrhini</taxon>
        <taxon>Catarrhini</taxon>
        <taxon>Hominidae</taxon>
        <taxon>Pan</taxon>
    </lineage>
</organism>
<dbReference type="GeneTree" id="ENSGT00940000165451"/>
<evidence type="ECO:0000256" key="1">
    <source>
        <dbReference type="ARBA" id="ARBA00022614"/>
    </source>
</evidence>
<dbReference type="Proteomes" id="UP000002277">
    <property type="component" value="Chromosome 10"/>
</dbReference>
<dbReference type="PANTHER" id="PTHR48051">
    <property type="match status" value="1"/>
</dbReference>
<reference evidence="3" key="2">
    <citation type="submission" date="2025-08" db="UniProtKB">
        <authorList>
            <consortium name="Ensembl"/>
        </authorList>
    </citation>
    <scope>IDENTIFICATION</scope>
</reference>
<dbReference type="Pfam" id="PF00560">
    <property type="entry name" value="LRR_1"/>
    <property type="match status" value="3"/>
</dbReference>
<name>A0A2I3RVQ3_PANTR</name>
<dbReference type="InterPro" id="IPR032675">
    <property type="entry name" value="LRR_dom_sf"/>
</dbReference>
<dbReference type="PANTHER" id="PTHR48051:SF1">
    <property type="entry name" value="RAS SUPPRESSOR PROTEIN 1"/>
    <property type="match status" value="1"/>
</dbReference>
<keyword evidence="1" id="KW-0433">Leucine-rich repeat</keyword>
<dbReference type="InParanoid" id="A0A2I3RVQ3"/>
<evidence type="ECO:0000313" key="4">
    <source>
        <dbReference type="Proteomes" id="UP000002277"/>
    </source>
</evidence>
<dbReference type="InterPro" id="IPR050216">
    <property type="entry name" value="LRR_domain-containing"/>
</dbReference>
<keyword evidence="2" id="KW-0677">Repeat</keyword>
<evidence type="ECO:0000313" key="3">
    <source>
        <dbReference type="Ensembl" id="ENSPTRP00000068383.1"/>
    </source>
</evidence>
<dbReference type="Gene3D" id="3.80.10.10">
    <property type="entry name" value="Ribonuclease Inhibitor"/>
    <property type="match status" value="1"/>
</dbReference>